<gene>
    <name evidence="2" type="ORF">GMARGA_LOCUS35858</name>
</gene>
<feature type="non-terminal residue" evidence="2">
    <location>
        <position position="1"/>
    </location>
</feature>
<dbReference type="InterPro" id="IPR041577">
    <property type="entry name" value="RT_RNaseH_2"/>
</dbReference>
<feature type="non-terminal residue" evidence="2">
    <location>
        <position position="48"/>
    </location>
</feature>
<evidence type="ECO:0000259" key="1">
    <source>
        <dbReference type="Pfam" id="PF17919"/>
    </source>
</evidence>
<proteinExistence type="predicted"/>
<name>A0ABN7WW08_GIGMA</name>
<evidence type="ECO:0000313" key="3">
    <source>
        <dbReference type="Proteomes" id="UP000789901"/>
    </source>
</evidence>
<dbReference type="EMBL" id="CAJVQB010068294">
    <property type="protein sequence ID" value="CAG8842205.1"/>
    <property type="molecule type" value="Genomic_DNA"/>
</dbReference>
<dbReference type="Proteomes" id="UP000789901">
    <property type="component" value="Unassembled WGS sequence"/>
</dbReference>
<sequence>IAFSTLKKNFVSASILAYPNFSKEFILFTNASEVAISAILLKKMNKKE</sequence>
<keyword evidence="3" id="KW-1185">Reference proteome</keyword>
<organism evidence="2 3">
    <name type="scientific">Gigaspora margarita</name>
    <dbReference type="NCBI Taxonomy" id="4874"/>
    <lineage>
        <taxon>Eukaryota</taxon>
        <taxon>Fungi</taxon>
        <taxon>Fungi incertae sedis</taxon>
        <taxon>Mucoromycota</taxon>
        <taxon>Glomeromycotina</taxon>
        <taxon>Glomeromycetes</taxon>
        <taxon>Diversisporales</taxon>
        <taxon>Gigasporaceae</taxon>
        <taxon>Gigaspora</taxon>
    </lineage>
</organism>
<protein>
    <submittedName>
        <fullName evidence="2">8589_t:CDS:1</fullName>
    </submittedName>
</protein>
<feature type="domain" description="Reverse transcriptase/retrotransposon-derived protein RNase H-like" evidence="1">
    <location>
        <begin position="2"/>
        <end position="47"/>
    </location>
</feature>
<reference evidence="2 3" key="1">
    <citation type="submission" date="2021-06" db="EMBL/GenBank/DDBJ databases">
        <authorList>
            <person name="Kallberg Y."/>
            <person name="Tangrot J."/>
            <person name="Rosling A."/>
        </authorList>
    </citation>
    <scope>NUCLEOTIDE SEQUENCE [LARGE SCALE GENOMIC DNA]</scope>
    <source>
        <strain evidence="2 3">120-4 pot B 10/14</strain>
    </source>
</reference>
<dbReference type="InterPro" id="IPR043502">
    <property type="entry name" value="DNA/RNA_pol_sf"/>
</dbReference>
<comment type="caution">
    <text evidence="2">The sequence shown here is derived from an EMBL/GenBank/DDBJ whole genome shotgun (WGS) entry which is preliminary data.</text>
</comment>
<evidence type="ECO:0000313" key="2">
    <source>
        <dbReference type="EMBL" id="CAG8842205.1"/>
    </source>
</evidence>
<dbReference type="Pfam" id="PF17919">
    <property type="entry name" value="RT_RNaseH_2"/>
    <property type="match status" value="1"/>
</dbReference>
<accession>A0ABN7WW08</accession>
<dbReference type="SUPFAM" id="SSF56672">
    <property type="entry name" value="DNA/RNA polymerases"/>
    <property type="match status" value="1"/>
</dbReference>